<dbReference type="AlphaFoldDB" id="A0A1M6EU70"/>
<feature type="domain" description="STAS" evidence="3">
    <location>
        <begin position="1"/>
        <end position="109"/>
    </location>
</feature>
<dbReference type="OrthoDB" id="9793697at2"/>
<dbReference type="Pfam" id="PF01740">
    <property type="entry name" value="STAS"/>
    <property type="match status" value="1"/>
</dbReference>
<sequence length="111" mass="12838">MMIETCIKEHIKVVKVSGEVNFENYREFGDGLLRSIEGSHNILLDLGGLSYLNSMGLSCIVKAYAYVKKDRRDLRLCELQEHIKKLFTITKLDKMIALYEKQEDAFASYKK</sequence>
<dbReference type="STRING" id="1121919.SAMN02745975_00829"/>
<evidence type="ECO:0000313" key="4">
    <source>
        <dbReference type="EMBL" id="SHI88972.1"/>
    </source>
</evidence>
<dbReference type="GO" id="GO:0043856">
    <property type="term" value="F:anti-sigma factor antagonist activity"/>
    <property type="evidence" value="ECO:0007669"/>
    <property type="project" value="InterPro"/>
</dbReference>
<dbReference type="PANTHER" id="PTHR33495">
    <property type="entry name" value="ANTI-SIGMA FACTOR ANTAGONIST TM_1081-RELATED-RELATED"/>
    <property type="match status" value="1"/>
</dbReference>
<comment type="similarity">
    <text evidence="1 2">Belongs to the anti-sigma-factor antagonist family.</text>
</comment>
<evidence type="ECO:0000256" key="2">
    <source>
        <dbReference type="RuleBase" id="RU003749"/>
    </source>
</evidence>
<dbReference type="Gene3D" id="3.30.750.24">
    <property type="entry name" value="STAS domain"/>
    <property type="match status" value="1"/>
</dbReference>
<dbReference type="RefSeq" id="WP_110940100.1">
    <property type="nucleotide sequence ID" value="NZ_FQZV01000009.1"/>
</dbReference>
<evidence type="ECO:0000313" key="5">
    <source>
        <dbReference type="Proteomes" id="UP000184536"/>
    </source>
</evidence>
<evidence type="ECO:0000256" key="1">
    <source>
        <dbReference type="ARBA" id="ARBA00009013"/>
    </source>
</evidence>
<proteinExistence type="inferred from homology"/>
<protein>
    <recommendedName>
        <fullName evidence="2">Anti-sigma factor antagonist</fullName>
    </recommendedName>
</protein>
<dbReference type="EMBL" id="FQZV01000009">
    <property type="protein sequence ID" value="SHI88972.1"/>
    <property type="molecule type" value="Genomic_DNA"/>
</dbReference>
<dbReference type="InterPro" id="IPR003658">
    <property type="entry name" value="Anti-sigma_ant"/>
</dbReference>
<dbReference type="NCBIfam" id="TIGR00377">
    <property type="entry name" value="ant_ant_sig"/>
    <property type="match status" value="1"/>
</dbReference>
<dbReference type="Proteomes" id="UP000184536">
    <property type="component" value="Unassembled WGS sequence"/>
</dbReference>
<organism evidence="4 5">
    <name type="scientific">Geosporobacter subterraneus DSM 17957</name>
    <dbReference type="NCBI Taxonomy" id="1121919"/>
    <lineage>
        <taxon>Bacteria</taxon>
        <taxon>Bacillati</taxon>
        <taxon>Bacillota</taxon>
        <taxon>Clostridia</taxon>
        <taxon>Peptostreptococcales</taxon>
        <taxon>Thermotaleaceae</taxon>
        <taxon>Geosporobacter</taxon>
    </lineage>
</organism>
<dbReference type="PANTHER" id="PTHR33495:SF2">
    <property type="entry name" value="ANTI-SIGMA FACTOR ANTAGONIST TM_1081-RELATED"/>
    <property type="match status" value="1"/>
</dbReference>
<dbReference type="CDD" id="cd07043">
    <property type="entry name" value="STAS_anti-anti-sigma_factors"/>
    <property type="match status" value="1"/>
</dbReference>
<dbReference type="InterPro" id="IPR002645">
    <property type="entry name" value="STAS_dom"/>
</dbReference>
<keyword evidence="5" id="KW-1185">Reference proteome</keyword>
<gene>
    <name evidence="4" type="ORF">SAMN02745975_00829</name>
</gene>
<reference evidence="5" key="1">
    <citation type="submission" date="2016-11" db="EMBL/GenBank/DDBJ databases">
        <authorList>
            <person name="Varghese N."/>
            <person name="Submissions S."/>
        </authorList>
    </citation>
    <scope>NUCLEOTIDE SEQUENCE [LARGE SCALE GENOMIC DNA]</scope>
    <source>
        <strain evidence="5">DSM 17957</strain>
    </source>
</reference>
<dbReference type="InterPro" id="IPR036513">
    <property type="entry name" value="STAS_dom_sf"/>
</dbReference>
<dbReference type="SUPFAM" id="SSF52091">
    <property type="entry name" value="SpoIIaa-like"/>
    <property type="match status" value="1"/>
</dbReference>
<dbReference type="PROSITE" id="PS50801">
    <property type="entry name" value="STAS"/>
    <property type="match status" value="1"/>
</dbReference>
<name>A0A1M6EU70_9FIRM</name>
<accession>A0A1M6EU70</accession>
<evidence type="ECO:0000259" key="3">
    <source>
        <dbReference type="PROSITE" id="PS50801"/>
    </source>
</evidence>